<comment type="caution">
    <text evidence="1">The sequence shown here is derived from an EMBL/GenBank/DDBJ whole genome shotgun (WGS) entry which is preliminary data.</text>
</comment>
<dbReference type="RefSeq" id="WP_336587202.1">
    <property type="nucleotide sequence ID" value="NZ_JBBAXC010000009.1"/>
</dbReference>
<name>A0ABU8HEG5_9BACI</name>
<gene>
    <name evidence="1" type="ORF">WAK64_11910</name>
</gene>
<dbReference type="InterPro" id="IPR023833">
    <property type="entry name" value="Signal_pept_SipW-depend-type"/>
</dbReference>
<dbReference type="Pfam" id="PF12389">
    <property type="entry name" value="Peptidase_M73"/>
    <property type="match status" value="1"/>
</dbReference>
<organism evidence="1 2">
    <name type="scientific">Bacillus spongiae</name>
    <dbReference type="NCBI Taxonomy" id="2683610"/>
    <lineage>
        <taxon>Bacteria</taxon>
        <taxon>Bacillati</taxon>
        <taxon>Bacillota</taxon>
        <taxon>Bacilli</taxon>
        <taxon>Bacillales</taxon>
        <taxon>Bacillaceae</taxon>
        <taxon>Bacillus</taxon>
    </lineage>
</organism>
<keyword evidence="2" id="KW-1185">Reference proteome</keyword>
<dbReference type="EMBL" id="JBBAXC010000009">
    <property type="protein sequence ID" value="MEI5907758.1"/>
    <property type="molecule type" value="Genomic_DNA"/>
</dbReference>
<protein>
    <submittedName>
        <fullName evidence="1">TasA family protein</fullName>
    </submittedName>
</protein>
<evidence type="ECO:0000313" key="1">
    <source>
        <dbReference type="EMBL" id="MEI5907758.1"/>
    </source>
</evidence>
<sequence length="199" mass="21435">MSFTKTVSKGIMTAALGFSLMGGGTYAYFSDSVETNNTFAAGTLDLSVDPETIVSLDNLKPGDEISREFSIENNGTLDINQVLLETSYSVDDAKGDNLGDFADHIKVTILYNQANATVPVLETTLKDLATQMPDITAIDTDGGGQVPDGLAPGDKEKILVLFEFVDNGEDQNEFQGDALQVNWKFNADQTEGIVYEGEE</sequence>
<evidence type="ECO:0000313" key="2">
    <source>
        <dbReference type="Proteomes" id="UP001312865"/>
    </source>
</evidence>
<reference evidence="1 2" key="1">
    <citation type="journal article" date="2018" name="J. Microbiol.">
        <title>Bacillus spongiae sp. nov., isolated from sponge of Jeju Island.</title>
        <authorList>
            <person name="Lee G.E."/>
            <person name="Im W.T."/>
            <person name="Park J.S."/>
        </authorList>
    </citation>
    <scope>NUCLEOTIDE SEQUENCE [LARGE SCALE GENOMIC DNA]</scope>
    <source>
        <strain evidence="1 2">135PIL107-10</strain>
    </source>
</reference>
<dbReference type="NCBIfam" id="TIGR04088">
    <property type="entry name" value="cognate_SipW"/>
    <property type="match status" value="1"/>
</dbReference>
<dbReference type="Proteomes" id="UP001312865">
    <property type="component" value="Unassembled WGS sequence"/>
</dbReference>
<accession>A0ABU8HEG5</accession>
<dbReference type="InterPro" id="IPR022121">
    <property type="entry name" value="Peptidase_M73_camelysin"/>
</dbReference>
<proteinExistence type="predicted"/>